<dbReference type="SMART" id="SM00256">
    <property type="entry name" value="FBOX"/>
    <property type="match status" value="1"/>
</dbReference>
<dbReference type="PROSITE" id="PS50181">
    <property type="entry name" value="FBOX"/>
    <property type="match status" value="1"/>
</dbReference>
<evidence type="ECO:0000259" key="1">
    <source>
        <dbReference type="PROSITE" id="PS50181"/>
    </source>
</evidence>
<evidence type="ECO:0000313" key="3">
    <source>
        <dbReference type="Proteomes" id="UP000226431"/>
    </source>
</evidence>
<dbReference type="OrthoDB" id="3226064at2759"/>
<proteinExistence type="predicted"/>
<dbReference type="Proteomes" id="UP000226431">
    <property type="component" value="Unassembled WGS sequence"/>
</dbReference>
<dbReference type="InterPro" id="IPR001810">
    <property type="entry name" value="F-box_dom"/>
</dbReference>
<dbReference type="Pfam" id="PF12937">
    <property type="entry name" value="F-box-like"/>
    <property type="match status" value="1"/>
</dbReference>
<reference evidence="2 3" key="1">
    <citation type="submission" date="2017-06" db="EMBL/GenBank/DDBJ databases">
        <title>Ant-infecting Ophiocordyceps genomes reveal a high diversity of potential behavioral manipulation genes and a possible major role for enterotoxins.</title>
        <authorList>
            <person name="De Bekker C."/>
            <person name="Evans H.C."/>
            <person name="Brachmann A."/>
            <person name="Hughes D.P."/>
        </authorList>
    </citation>
    <scope>NUCLEOTIDE SEQUENCE [LARGE SCALE GENOMIC DNA]</scope>
    <source>
        <strain evidence="2 3">Map16</strain>
    </source>
</reference>
<name>A0A2C5Z9J2_9HYPO</name>
<dbReference type="CDD" id="cd09917">
    <property type="entry name" value="F-box_SF"/>
    <property type="match status" value="1"/>
</dbReference>
<feature type="domain" description="F-box" evidence="1">
    <location>
        <begin position="20"/>
        <end position="71"/>
    </location>
</feature>
<dbReference type="AlphaFoldDB" id="A0A2C5Z9J2"/>
<dbReference type="SUPFAM" id="SSF81383">
    <property type="entry name" value="F-box domain"/>
    <property type="match status" value="1"/>
</dbReference>
<organism evidence="2 3">
    <name type="scientific">Ophiocordyceps camponoti-rufipedis</name>
    <dbReference type="NCBI Taxonomy" id="2004952"/>
    <lineage>
        <taxon>Eukaryota</taxon>
        <taxon>Fungi</taxon>
        <taxon>Dikarya</taxon>
        <taxon>Ascomycota</taxon>
        <taxon>Pezizomycotina</taxon>
        <taxon>Sordariomycetes</taxon>
        <taxon>Hypocreomycetidae</taxon>
        <taxon>Hypocreales</taxon>
        <taxon>Ophiocordycipitaceae</taxon>
        <taxon>Ophiocordyceps</taxon>
    </lineage>
</organism>
<gene>
    <name evidence="2" type="ORF">CDD80_1845</name>
</gene>
<dbReference type="STRING" id="2004952.A0A2C5Z9J2"/>
<dbReference type="InterPro" id="IPR036047">
    <property type="entry name" value="F-box-like_dom_sf"/>
</dbReference>
<protein>
    <recommendedName>
        <fullName evidence="1">F-box domain-containing protein</fullName>
    </recommendedName>
</protein>
<keyword evidence="3" id="KW-1185">Reference proteome</keyword>
<comment type="caution">
    <text evidence="2">The sequence shown here is derived from an EMBL/GenBank/DDBJ whole genome shotgun (WGS) entry which is preliminary data.</text>
</comment>
<dbReference type="Gene3D" id="1.20.1280.50">
    <property type="match status" value="1"/>
</dbReference>
<dbReference type="EMBL" id="NJES01000181">
    <property type="protein sequence ID" value="PHH76074.1"/>
    <property type="molecule type" value="Genomic_DNA"/>
</dbReference>
<accession>A0A2C5Z9J2</accession>
<evidence type="ECO:0000313" key="2">
    <source>
        <dbReference type="EMBL" id="PHH76074.1"/>
    </source>
</evidence>
<sequence>MSAKTKLSMAGDPSNMGEAAPLFAKLPNESIHNIFSLLDPVDLVSLARVCRLFCSHIKGNRALFHSVYKRLLDTPPKDVEIDYEAEVRRLARLQVICSRPSVDDNKHELEFVSKAVDRLLELACSNGHTVDNSQTYALAPSTHATSYNVQLLARLFSDPSTRSAFMQRSSLFQLLRCGTDRVLAPPGPPQKEHQLSAKLHCLLGRPLFFTNNECRRPCCHSYSVAAPLMYAIRADTRLAHPAPFLDDGSGGVDWEKVEAVIIVLGTTMWESRVAELFPEIWNSPFSGSFAQSFVPPPEPDMMLSASDPYNVTGTWYRVLNTVGLAEEGDLNLTSTQAVRDYLQNTIVLQQLLRLHVMRIDITSFEKPGPMDGQNLPVVHFKGVSWPLEGDDYMPCSVRLTRHGDVRWLIDHVRQGDFHLGCDGVQLGGVRSARGVVGHWFAFDPHGPWDQGPMAFWKMTDSNVATDEMHDAFVTQFGEKYQAVLESA</sequence>